<accession>A0A9P7DQT8</accession>
<sequence>MSNIIHCVQMDKQQAEFLCTKIPEFRKLKPGFVETDLFIDVLHEEYDEMWPLREFLWPGFDEEQDVPITYSMAVQLCWALEKRCVEIKCFFLWEMRRIVKRELRETGVEPADYWTYWGVGRASDWTYWGV</sequence>
<name>A0A9P7DQT8_9AGAM</name>
<evidence type="ECO:0000313" key="2">
    <source>
        <dbReference type="Proteomes" id="UP000719766"/>
    </source>
</evidence>
<organism evidence="1 2">
    <name type="scientific">Suillus plorans</name>
    <dbReference type="NCBI Taxonomy" id="116603"/>
    <lineage>
        <taxon>Eukaryota</taxon>
        <taxon>Fungi</taxon>
        <taxon>Dikarya</taxon>
        <taxon>Basidiomycota</taxon>
        <taxon>Agaricomycotina</taxon>
        <taxon>Agaricomycetes</taxon>
        <taxon>Agaricomycetidae</taxon>
        <taxon>Boletales</taxon>
        <taxon>Suillineae</taxon>
        <taxon>Suillaceae</taxon>
        <taxon>Suillus</taxon>
    </lineage>
</organism>
<dbReference type="AlphaFoldDB" id="A0A9P7DQT8"/>
<dbReference type="EMBL" id="JABBWE010000008">
    <property type="protein sequence ID" value="KAG1800879.1"/>
    <property type="molecule type" value="Genomic_DNA"/>
</dbReference>
<evidence type="ECO:0000313" key="1">
    <source>
        <dbReference type="EMBL" id="KAG1800879.1"/>
    </source>
</evidence>
<gene>
    <name evidence="1" type="ORF">HD556DRAFT_1304865</name>
</gene>
<protein>
    <submittedName>
        <fullName evidence="1">Uncharacterized protein</fullName>
    </submittedName>
</protein>
<dbReference type="RefSeq" id="XP_041164621.1">
    <property type="nucleotide sequence ID" value="XM_041299717.1"/>
</dbReference>
<keyword evidence="2" id="KW-1185">Reference proteome</keyword>
<dbReference type="OrthoDB" id="2620909at2759"/>
<comment type="caution">
    <text evidence="1">The sequence shown here is derived from an EMBL/GenBank/DDBJ whole genome shotgun (WGS) entry which is preliminary data.</text>
</comment>
<proteinExistence type="predicted"/>
<dbReference type="GeneID" id="64593481"/>
<dbReference type="Proteomes" id="UP000719766">
    <property type="component" value="Unassembled WGS sequence"/>
</dbReference>
<reference evidence="1" key="1">
    <citation type="journal article" date="2020" name="New Phytol.">
        <title>Comparative genomics reveals dynamic genome evolution in host specialist ectomycorrhizal fungi.</title>
        <authorList>
            <person name="Lofgren L.A."/>
            <person name="Nguyen N.H."/>
            <person name="Vilgalys R."/>
            <person name="Ruytinx J."/>
            <person name="Liao H.L."/>
            <person name="Branco S."/>
            <person name="Kuo A."/>
            <person name="LaButti K."/>
            <person name="Lipzen A."/>
            <person name="Andreopoulos W."/>
            <person name="Pangilinan J."/>
            <person name="Riley R."/>
            <person name="Hundley H."/>
            <person name="Na H."/>
            <person name="Barry K."/>
            <person name="Grigoriev I.V."/>
            <person name="Stajich J.E."/>
            <person name="Kennedy P.G."/>
        </authorList>
    </citation>
    <scope>NUCLEOTIDE SEQUENCE</scope>
    <source>
        <strain evidence="1">S12</strain>
    </source>
</reference>